<evidence type="ECO:0000256" key="3">
    <source>
        <dbReference type="ARBA" id="ARBA00022833"/>
    </source>
</evidence>
<dbReference type="InterPro" id="IPR044097">
    <property type="entry name" value="Bds1/SdsA1_MBL-fold"/>
</dbReference>
<dbReference type="InterPro" id="IPR001279">
    <property type="entry name" value="Metallo-B-lactamas"/>
</dbReference>
<dbReference type="SMART" id="SM00849">
    <property type="entry name" value="Lactamase_B"/>
    <property type="match status" value="1"/>
</dbReference>
<keyword evidence="3" id="KW-0862">Zinc</keyword>
<evidence type="ECO:0000256" key="4">
    <source>
        <dbReference type="ARBA" id="ARBA00033751"/>
    </source>
</evidence>
<dbReference type="InterPro" id="IPR036866">
    <property type="entry name" value="RibonucZ/Hydroxyglut_hydro"/>
</dbReference>
<evidence type="ECO:0000256" key="5">
    <source>
        <dbReference type="SAM" id="SignalP"/>
    </source>
</evidence>
<evidence type="ECO:0000256" key="1">
    <source>
        <dbReference type="ARBA" id="ARBA00022723"/>
    </source>
</evidence>
<dbReference type="InterPro" id="IPR029228">
    <property type="entry name" value="Alkyl_sulf_dimr"/>
</dbReference>
<dbReference type="CDD" id="cd07710">
    <property type="entry name" value="arylsulfatase_Sdsa1-like_MBL-fold"/>
    <property type="match status" value="1"/>
</dbReference>
<dbReference type="Gene3D" id="3.30.1050.10">
    <property type="entry name" value="SCP2 sterol-binding domain"/>
    <property type="match status" value="1"/>
</dbReference>
<organism evidence="7 8">
    <name type="scientific">Endozoicomonas lisbonensis</name>
    <dbReference type="NCBI Taxonomy" id="3120522"/>
    <lineage>
        <taxon>Bacteria</taxon>
        <taxon>Pseudomonadati</taxon>
        <taxon>Pseudomonadota</taxon>
        <taxon>Gammaproteobacteria</taxon>
        <taxon>Oceanospirillales</taxon>
        <taxon>Endozoicomonadaceae</taxon>
        <taxon>Endozoicomonas</taxon>
    </lineage>
</organism>
<dbReference type="PANTHER" id="PTHR43223">
    <property type="entry name" value="ALKYL/ARYL-SULFATASE"/>
    <property type="match status" value="1"/>
</dbReference>
<protein>
    <submittedName>
        <fullName evidence="7">Alkyl sulfatase BDS1-like metallo-beta-lactamase superfamily hydrolase</fullName>
    </submittedName>
</protein>
<dbReference type="InterPro" id="IPR052195">
    <property type="entry name" value="Bact_Alkyl/Aryl-Sulfatase"/>
</dbReference>
<dbReference type="InterPro" id="IPR036527">
    <property type="entry name" value="SCP2_sterol-bd_dom_sf"/>
</dbReference>
<dbReference type="Pfam" id="PF14863">
    <property type="entry name" value="Alkyl_sulf_dimr"/>
    <property type="match status" value="1"/>
</dbReference>
<accession>A0ABV2SIX5</accession>
<dbReference type="Gene3D" id="1.25.40.880">
    <property type="entry name" value="Alkyl sulfatase, dimerisation domain"/>
    <property type="match status" value="1"/>
</dbReference>
<name>A0ABV2SIX5_9GAMM</name>
<reference evidence="7 8" key="1">
    <citation type="submission" date="2024-06" db="EMBL/GenBank/DDBJ databases">
        <title>Genomic Encyclopedia of Type Strains, Phase V (KMG-V): Genome sequencing to study the core and pangenomes of soil and plant-associated prokaryotes.</title>
        <authorList>
            <person name="Whitman W."/>
        </authorList>
    </citation>
    <scope>NUCLEOTIDE SEQUENCE [LARGE SCALE GENOMIC DNA]</scope>
    <source>
        <strain evidence="7 8">NE40</strain>
    </source>
</reference>
<keyword evidence="1" id="KW-0479">Metal-binding</keyword>
<feature type="signal peptide" evidence="5">
    <location>
        <begin position="1"/>
        <end position="21"/>
    </location>
</feature>
<dbReference type="Pfam" id="PF14864">
    <property type="entry name" value="Alkyl_sulf_C"/>
    <property type="match status" value="1"/>
</dbReference>
<keyword evidence="2" id="KW-0378">Hydrolase</keyword>
<feature type="chain" id="PRO_5045650522" evidence="5">
    <location>
        <begin position="22"/>
        <end position="651"/>
    </location>
</feature>
<comment type="caution">
    <text evidence="7">The sequence shown here is derived from an EMBL/GenBank/DDBJ whole genome shotgun (WGS) entry which is preliminary data.</text>
</comment>
<dbReference type="Gene3D" id="3.60.15.30">
    <property type="entry name" value="Metallo-beta-lactamase domain"/>
    <property type="match status" value="1"/>
</dbReference>
<feature type="domain" description="Metallo-beta-lactamase" evidence="6">
    <location>
        <begin position="122"/>
        <end position="344"/>
    </location>
</feature>
<dbReference type="EMBL" id="JBEWTB010000002">
    <property type="protein sequence ID" value="MET4757702.1"/>
    <property type="molecule type" value="Genomic_DNA"/>
</dbReference>
<dbReference type="Pfam" id="PF00753">
    <property type="entry name" value="Lactamase_B"/>
    <property type="match status" value="1"/>
</dbReference>
<keyword evidence="8" id="KW-1185">Reference proteome</keyword>
<dbReference type="Proteomes" id="UP001549366">
    <property type="component" value="Unassembled WGS sequence"/>
</dbReference>
<sequence length="651" mass="72324">MKRSILSTVIAGLIVSGSAIAYEGKPATAVTEAANASVQASLPFSDKTDFDEATRGFIADLQEGQIVRDDGKPAYSMEDFRFLKGDAPTTANPSLWRQSVLNANSGLFEVTEGVYQVRSWDLANISFIRGTSGWIVIDPLTSTETSAAAIKLLREKVEDLPVSAVILTHSHGDHFGGVKGIVTQEQIDSGDVEVIAPVHFFEESVNENLMAGNQMSRRASYMYGNLLPKSPTGTLGSGLGTTTSAGEFTIVEPTIEISKTPTSLTVDGIDMEFMYTPGAEAPAELMFYIPRFKALMQAEEINKTQHNLYTLRGAKVRSGLDWSKYIQQTIEQYGDEVEISFGSHHWPTWGNERIVDFWEGQRDTYRYIHDETLRLANKGMTMLEVAEAVKLPESLSSGFANRGYYGSVSHNAKAQYQLYYGWFSGNPAELHELPPVEEGRKFIEYMGGADNVIEKARVDFARGEYRWVATALNHVVFAEPENTEAKELLADSLEQMGYQAESGPWRNFYLSGARELRTGVMSAVTPNTSSPDIIKSLSLETYLDYLGVRLNHPEAAKTELAFNVVMPDVNEKFMMKVENGVLNYTMSKQMEEPQATITLDRDILDAINLRQISTEDAIRGGEIRIKGEKARVDEFIALLDVFPFWFNIVTP</sequence>
<comment type="similarity">
    <text evidence="4">Belongs to the metallo-beta-lactamase superfamily. Type III sulfatase family.</text>
</comment>
<gene>
    <name evidence="7" type="ORF">V5J35_002894</name>
</gene>
<dbReference type="SUPFAM" id="SSF55718">
    <property type="entry name" value="SCP-like"/>
    <property type="match status" value="1"/>
</dbReference>
<evidence type="ECO:0000313" key="8">
    <source>
        <dbReference type="Proteomes" id="UP001549366"/>
    </source>
</evidence>
<dbReference type="InterPro" id="IPR029229">
    <property type="entry name" value="Alkyl_sulf_C"/>
</dbReference>
<keyword evidence="5" id="KW-0732">Signal</keyword>
<evidence type="ECO:0000313" key="7">
    <source>
        <dbReference type="EMBL" id="MET4757702.1"/>
    </source>
</evidence>
<dbReference type="PANTHER" id="PTHR43223:SF1">
    <property type="entry name" value="ALKYL_ARYL-SULFATASE BDS1"/>
    <property type="match status" value="1"/>
</dbReference>
<dbReference type="InterPro" id="IPR038536">
    <property type="entry name" value="Alkyl/aryl-sulf_dimr_sf"/>
</dbReference>
<proteinExistence type="inferred from homology"/>
<evidence type="ECO:0000259" key="6">
    <source>
        <dbReference type="SMART" id="SM00849"/>
    </source>
</evidence>
<dbReference type="SUPFAM" id="SSF56281">
    <property type="entry name" value="Metallo-hydrolase/oxidoreductase"/>
    <property type="match status" value="1"/>
</dbReference>
<evidence type="ECO:0000256" key="2">
    <source>
        <dbReference type="ARBA" id="ARBA00022801"/>
    </source>
</evidence>
<dbReference type="RefSeq" id="WP_354007836.1">
    <property type="nucleotide sequence ID" value="NZ_JBEWTA010000001.1"/>
</dbReference>